<reference evidence="13" key="1">
    <citation type="journal article" date="2017" name="Front. Plant Sci.">
        <title>Climate Clever Clovers: New Paradigm to Reduce the Environmental Footprint of Ruminants by Breeding Low Methanogenic Forages Utilizing Haplotype Variation.</title>
        <authorList>
            <person name="Kaur P."/>
            <person name="Appels R."/>
            <person name="Bayer P.E."/>
            <person name="Keeble-Gagnere G."/>
            <person name="Wang J."/>
            <person name="Hirakawa H."/>
            <person name="Shirasawa K."/>
            <person name="Vercoe P."/>
            <person name="Stefanova K."/>
            <person name="Durmic Z."/>
            <person name="Nichols P."/>
            <person name="Revell C."/>
            <person name="Isobe S.N."/>
            <person name="Edwards D."/>
            <person name="Erskine W."/>
        </authorList>
    </citation>
    <scope>NUCLEOTIDE SEQUENCE [LARGE SCALE GENOMIC DNA]</scope>
    <source>
        <strain evidence="13">cv. Daliak</strain>
    </source>
</reference>
<keyword evidence="5" id="KW-0675">Receptor</keyword>
<dbReference type="PANTHER" id="PTHR32444">
    <property type="entry name" value="BULB-TYPE LECTIN DOMAIN-CONTAINING PROTEIN"/>
    <property type="match status" value="1"/>
</dbReference>
<comment type="caution">
    <text evidence="8">Lacks conserved residue(s) required for the propagation of feature annotation.</text>
</comment>
<dbReference type="GO" id="GO:0048544">
    <property type="term" value="P:recognition of pollen"/>
    <property type="evidence" value="ECO:0007669"/>
    <property type="project" value="InterPro"/>
</dbReference>
<name>A0A2Z6MFP6_TRISU</name>
<dbReference type="InterPro" id="IPR000742">
    <property type="entry name" value="EGF"/>
</dbReference>
<accession>A0A2Z6MFP6</accession>
<keyword evidence="3" id="KW-0732">Signal</keyword>
<evidence type="ECO:0000259" key="11">
    <source>
        <dbReference type="PROSITE" id="PS50948"/>
    </source>
</evidence>
<sequence>MELWNGSSMLYRSGPYNGIRFSATPIKKHIPLCSFDFVYKTDEYYSDYKPKDHPFLSRIVINQTANALQCYTFSEGDQRWKLNLHVPRDECDYYNRCSSFGICSMIGMSSMCKCLTGFIPKSPLSWSLKDWCQGCVRSDNWSCREKNKDGFIKFQNVKLPDTKQSWINRSMTLEKCKEKCWENCSCTAYANSNIIGDGSGCILWFGDLLDLRQLPDSGQDLYVRSVASENDMRTRKTHDNHPPPRHYIEGKVENNPHDVVTIMSALEYINDTLSTIPSVESLGESAHPKQPPLTHDPPVIRSDRESPFCIIFLKQLVLPNRSKQRHGNNHFSIVWLEQFIHLIQIPTPHALHHQILQTEPIHRLILW</sequence>
<evidence type="ECO:0000313" key="13">
    <source>
        <dbReference type="Proteomes" id="UP000242715"/>
    </source>
</evidence>
<evidence type="ECO:0000256" key="7">
    <source>
        <dbReference type="ARBA" id="ARBA00048679"/>
    </source>
</evidence>
<evidence type="ECO:0000256" key="6">
    <source>
        <dbReference type="ARBA" id="ARBA00047899"/>
    </source>
</evidence>
<evidence type="ECO:0000256" key="8">
    <source>
        <dbReference type="PROSITE-ProRule" id="PRU00076"/>
    </source>
</evidence>
<organism evidence="12 13">
    <name type="scientific">Trifolium subterraneum</name>
    <name type="common">Subterranean clover</name>
    <dbReference type="NCBI Taxonomy" id="3900"/>
    <lineage>
        <taxon>Eukaryota</taxon>
        <taxon>Viridiplantae</taxon>
        <taxon>Streptophyta</taxon>
        <taxon>Embryophyta</taxon>
        <taxon>Tracheophyta</taxon>
        <taxon>Spermatophyta</taxon>
        <taxon>Magnoliopsida</taxon>
        <taxon>eudicotyledons</taxon>
        <taxon>Gunneridae</taxon>
        <taxon>Pentapetalae</taxon>
        <taxon>rosids</taxon>
        <taxon>fabids</taxon>
        <taxon>Fabales</taxon>
        <taxon>Fabaceae</taxon>
        <taxon>Papilionoideae</taxon>
        <taxon>50 kb inversion clade</taxon>
        <taxon>NPAAA clade</taxon>
        <taxon>Hologalegina</taxon>
        <taxon>IRL clade</taxon>
        <taxon>Trifolieae</taxon>
        <taxon>Trifolium</taxon>
    </lineage>
</organism>
<dbReference type="AlphaFoldDB" id="A0A2Z6MFP6"/>
<dbReference type="PROSITE" id="PS50948">
    <property type="entry name" value="PAN"/>
    <property type="match status" value="1"/>
</dbReference>
<feature type="domain" description="Apple" evidence="11">
    <location>
        <begin position="143"/>
        <end position="226"/>
    </location>
</feature>
<dbReference type="OrthoDB" id="1429526at2759"/>
<dbReference type="InterPro" id="IPR003609">
    <property type="entry name" value="Pan_app"/>
</dbReference>
<feature type="region of interest" description="Disordered" evidence="9">
    <location>
        <begin position="227"/>
        <end position="251"/>
    </location>
</feature>
<dbReference type="Proteomes" id="UP000242715">
    <property type="component" value="Unassembled WGS sequence"/>
</dbReference>
<evidence type="ECO:0000256" key="5">
    <source>
        <dbReference type="ARBA" id="ARBA00023170"/>
    </source>
</evidence>
<dbReference type="PROSITE" id="PS50026">
    <property type="entry name" value="EGF_3"/>
    <property type="match status" value="1"/>
</dbReference>
<dbReference type="EMBL" id="DF973379">
    <property type="protein sequence ID" value="GAU28733.1"/>
    <property type="molecule type" value="Genomic_DNA"/>
</dbReference>
<keyword evidence="2" id="KW-0597">Phosphoprotein</keyword>
<dbReference type="Gene3D" id="3.50.4.10">
    <property type="entry name" value="Hepatocyte Growth Factor"/>
    <property type="match status" value="1"/>
</dbReference>
<dbReference type="Pfam" id="PF00954">
    <property type="entry name" value="S_locus_glycop"/>
    <property type="match status" value="1"/>
</dbReference>
<feature type="compositionally biased region" description="Basic and acidic residues" evidence="9">
    <location>
        <begin position="230"/>
        <end position="251"/>
    </location>
</feature>
<dbReference type="FunFam" id="3.50.4.10:FF:000002">
    <property type="entry name" value="G-type lectin S-receptor-like serine/threonine-protein kinase"/>
    <property type="match status" value="1"/>
</dbReference>
<dbReference type="Pfam" id="PF08276">
    <property type="entry name" value="PAN_2"/>
    <property type="match status" value="1"/>
</dbReference>
<evidence type="ECO:0000256" key="3">
    <source>
        <dbReference type="ARBA" id="ARBA00022729"/>
    </source>
</evidence>
<evidence type="ECO:0000313" key="12">
    <source>
        <dbReference type="EMBL" id="GAU28733.1"/>
    </source>
</evidence>
<feature type="domain" description="EGF-like" evidence="10">
    <location>
        <begin position="87"/>
        <end position="124"/>
    </location>
</feature>
<proteinExistence type="predicted"/>
<comment type="catalytic activity">
    <reaction evidence="6">
        <text>L-threonyl-[protein] + ATP = O-phospho-L-threonyl-[protein] + ADP + H(+)</text>
        <dbReference type="Rhea" id="RHEA:46608"/>
        <dbReference type="Rhea" id="RHEA-COMP:11060"/>
        <dbReference type="Rhea" id="RHEA-COMP:11605"/>
        <dbReference type="ChEBI" id="CHEBI:15378"/>
        <dbReference type="ChEBI" id="CHEBI:30013"/>
        <dbReference type="ChEBI" id="CHEBI:30616"/>
        <dbReference type="ChEBI" id="CHEBI:61977"/>
        <dbReference type="ChEBI" id="CHEBI:456216"/>
        <dbReference type="EC" id="2.7.11.1"/>
    </reaction>
</comment>
<evidence type="ECO:0000259" key="10">
    <source>
        <dbReference type="PROSITE" id="PS50026"/>
    </source>
</evidence>
<dbReference type="EC" id="2.7.11.1" evidence="1"/>
<dbReference type="CDD" id="cd01098">
    <property type="entry name" value="PAN_AP_plant"/>
    <property type="match status" value="1"/>
</dbReference>
<dbReference type="SMART" id="SM00473">
    <property type="entry name" value="PAN_AP"/>
    <property type="match status" value="1"/>
</dbReference>
<evidence type="ECO:0000256" key="9">
    <source>
        <dbReference type="SAM" id="MobiDB-lite"/>
    </source>
</evidence>
<keyword evidence="13" id="KW-1185">Reference proteome</keyword>
<evidence type="ECO:0000256" key="1">
    <source>
        <dbReference type="ARBA" id="ARBA00012513"/>
    </source>
</evidence>
<dbReference type="InterPro" id="IPR000858">
    <property type="entry name" value="S_locus_glycoprot_dom"/>
</dbReference>
<dbReference type="PANTHER" id="PTHR32444:SF183">
    <property type="entry name" value="APPLE DOMAIN-CONTAINING PROTEIN"/>
    <property type="match status" value="1"/>
</dbReference>
<gene>
    <name evidence="12" type="ORF">TSUD_372410</name>
</gene>
<evidence type="ECO:0000256" key="2">
    <source>
        <dbReference type="ARBA" id="ARBA00022553"/>
    </source>
</evidence>
<keyword evidence="8" id="KW-0245">EGF-like domain</keyword>
<protein>
    <recommendedName>
        <fullName evidence="1">non-specific serine/threonine protein kinase</fullName>
        <ecNumber evidence="1">2.7.11.1</ecNumber>
    </recommendedName>
</protein>
<evidence type="ECO:0000256" key="4">
    <source>
        <dbReference type="ARBA" id="ARBA00023157"/>
    </source>
</evidence>
<comment type="catalytic activity">
    <reaction evidence="7">
        <text>L-seryl-[protein] + ATP = O-phospho-L-seryl-[protein] + ADP + H(+)</text>
        <dbReference type="Rhea" id="RHEA:17989"/>
        <dbReference type="Rhea" id="RHEA-COMP:9863"/>
        <dbReference type="Rhea" id="RHEA-COMP:11604"/>
        <dbReference type="ChEBI" id="CHEBI:15378"/>
        <dbReference type="ChEBI" id="CHEBI:29999"/>
        <dbReference type="ChEBI" id="CHEBI:30616"/>
        <dbReference type="ChEBI" id="CHEBI:83421"/>
        <dbReference type="ChEBI" id="CHEBI:456216"/>
        <dbReference type="EC" id="2.7.11.1"/>
    </reaction>
</comment>
<dbReference type="GO" id="GO:0004674">
    <property type="term" value="F:protein serine/threonine kinase activity"/>
    <property type="evidence" value="ECO:0007669"/>
    <property type="project" value="UniProtKB-EC"/>
</dbReference>
<keyword evidence="4" id="KW-1015">Disulfide bond</keyword>